<dbReference type="InterPro" id="IPR000595">
    <property type="entry name" value="cNMP-bd_dom"/>
</dbReference>
<name>A0AAP2DVT9_9BACT</name>
<feature type="domain" description="Cyclic nucleotide-binding" evidence="1">
    <location>
        <begin position="31"/>
        <end position="118"/>
    </location>
</feature>
<sequence length="198" mass="23754">MPYENILQNIRRYVSLTPQEEDAFCALLTVKKIKRRELLLREGDVCTDEYYVNSGCFREYFVDSKGFEHNLYFAIEDWWISDLYSRTQMAPSYCNIVALEDSELVQIGHLTLEKFMEEVPRLERFFRMSYEQSLVNQHLRNLQMLHMTADERYIHFRERYPKLANRIPQKHIATFLGLTPEFFNTVHAKVMRLKRPGI</sequence>
<dbReference type="Gene3D" id="2.60.120.10">
    <property type="entry name" value="Jelly Rolls"/>
    <property type="match status" value="1"/>
</dbReference>
<protein>
    <submittedName>
        <fullName evidence="2">Crp/Fnr family transcriptional regulator</fullName>
    </submittedName>
</protein>
<proteinExistence type="predicted"/>
<evidence type="ECO:0000313" key="2">
    <source>
        <dbReference type="EMBL" id="MBT1707334.1"/>
    </source>
</evidence>
<comment type="caution">
    <text evidence="2">The sequence shown here is derived from an EMBL/GenBank/DDBJ whole genome shotgun (WGS) entry which is preliminary data.</text>
</comment>
<accession>A0AAP2DVT9</accession>
<keyword evidence="3" id="KW-1185">Reference proteome</keyword>
<dbReference type="SUPFAM" id="SSF51206">
    <property type="entry name" value="cAMP-binding domain-like"/>
    <property type="match status" value="1"/>
</dbReference>
<reference evidence="2 3" key="1">
    <citation type="submission" date="2021-05" db="EMBL/GenBank/DDBJ databases">
        <title>A Polyphasic approach of four new species of the genus Ohtaekwangia: Ohtaekwangia histidinii sp. nov., Ohtaekwangia cretensis sp. nov., Ohtaekwangia indiensis sp. nov., Ohtaekwangia reichenbachii sp. nov. from diverse environment.</title>
        <authorList>
            <person name="Octaviana S."/>
        </authorList>
    </citation>
    <scope>NUCLEOTIDE SEQUENCE [LARGE SCALE GENOMIC DNA]</scope>
    <source>
        <strain evidence="2 3">PWU5</strain>
    </source>
</reference>
<dbReference type="AlphaFoldDB" id="A0AAP2DVT9"/>
<dbReference type="InterPro" id="IPR018490">
    <property type="entry name" value="cNMP-bd_dom_sf"/>
</dbReference>
<evidence type="ECO:0000259" key="1">
    <source>
        <dbReference type="Pfam" id="PF00027"/>
    </source>
</evidence>
<dbReference type="Pfam" id="PF00027">
    <property type="entry name" value="cNMP_binding"/>
    <property type="match status" value="1"/>
</dbReference>
<dbReference type="CDD" id="cd00038">
    <property type="entry name" value="CAP_ED"/>
    <property type="match status" value="1"/>
</dbReference>
<gene>
    <name evidence="2" type="ORF">KK062_03830</name>
</gene>
<dbReference type="EMBL" id="JAHESE010000002">
    <property type="protein sequence ID" value="MBT1707334.1"/>
    <property type="molecule type" value="Genomic_DNA"/>
</dbReference>
<evidence type="ECO:0000313" key="3">
    <source>
        <dbReference type="Proteomes" id="UP001319080"/>
    </source>
</evidence>
<dbReference type="InterPro" id="IPR014710">
    <property type="entry name" value="RmlC-like_jellyroll"/>
</dbReference>
<organism evidence="2 3">
    <name type="scientific">Dawidia cretensis</name>
    <dbReference type="NCBI Taxonomy" id="2782350"/>
    <lineage>
        <taxon>Bacteria</taxon>
        <taxon>Pseudomonadati</taxon>
        <taxon>Bacteroidota</taxon>
        <taxon>Cytophagia</taxon>
        <taxon>Cytophagales</taxon>
        <taxon>Chryseotaleaceae</taxon>
        <taxon>Dawidia</taxon>
    </lineage>
</organism>
<dbReference type="RefSeq" id="WP_254082926.1">
    <property type="nucleotide sequence ID" value="NZ_JAHESE010000002.1"/>
</dbReference>
<dbReference type="Proteomes" id="UP001319080">
    <property type="component" value="Unassembled WGS sequence"/>
</dbReference>